<keyword evidence="3" id="KW-0677">Repeat</keyword>
<comment type="caution">
    <text evidence="9">The sequence shown here is derived from an EMBL/GenBank/DDBJ whole genome shotgun (WGS) entry which is preliminary data.</text>
</comment>
<evidence type="ECO:0000256" key="4">
    <source>
        <dbReference type="ARBA" id="ARBA00022860"/>
    </source>
</evidence>
<reference evidence="9" key="1">
    <citation type="submission" date="2022-07" db="EMBL/GenBank/DDBJ databases">
        <title>Phylogenomic reconstructions and comparative analyses of Kickxellomycotina fungi.</title>
        <authorList>
            <person name="Reynolds N.K."/>
            <person name="Stajich J.E."/>
            <person name="Barry K."/>
            <person name="Grigoriev I.V."/>
            <person name="Crous P."/>
            <person name="Smith M.E."/>
        </authorList>
    </citation>
    <scope>NUCLEOTIDE SEQUENCE</scope>
    <source>
        <strain evidence="9">BCRC 34489</strain>
    </source>
</reference>
<dbReference type="SUPFAM" id="SSF50978">
    <property type="entry name" value="WD40 repeat-like"/>
    <property type="match status" value="1"/>
</dbReference>
<dbReference type="GO" id="GO:0051213">
    <property type="term" value="F:dioxygenase activity"/>
    <property type="evidence" value="ECO:0007669"/>
    <property type="project" value="UniProtKB-KW"/>
</dbReference>
<dbReference type="Pfam" id="PF08232">
    <property type="entry name" value="Striatin"/>
    <property type="match status" value="1"/>
</dbReference>
<protein>
    <submittedName>
        <fullName evidence="9">1,2-dihydroxy-3-keto-5-methylthiopentene dioxygenase</fullName>
    </submittedName>
</protein>
<evidence type="ECO:0000313" key="9">
    <source>
        <dbReference type="EMBL" id="KAJ2779466.1"/>
    </source>
</evidence>
<keyword evidence="5" id="KW-0175">Coiled coil</keyword>
<keyword evidence="9" id="KW-0223">Dioxygenase</keyword>
<feature type="repeat" description="WD" evidence="6">
    <location>
        <begin position="406"/>
        <end position="431"/>
    </location>
</feature>
<proteinExistence type="inferred from homology"/>
<evidence type="ECO:0000313" key="10">
    <source>
        <dbReference type="Proteomes" id="UP001140172"/>
    </source>
</evidence>
<evidence type="ECO:0000256" key="5">
    <source>
        <dbReference type="ARBA" id="ARBA00023054"/>
    </source>
</evidence>
<dbReference type="OrthoDB" id="45256at2759"/>
<feature type="repeat" description="WD" evidence="6">
    <location>
        <begin position="445"/>
        <end position="486"/>
    </location>
</feature>
<dbReference type="Pfam" id="PF00400">
    <property type="entry name" value="WD40"/>
    <property type="match status" value="3"/>
</dbReference>
<dbReference type="SMART" id="SM00320">
    <property type="entry name" value="WD40"/>
    <property type="match status" value="5"/>
</dbReference>
<dbReference type="InterPro" id="IPR015943">
    <property type="entry name" value="WD40/YVTN_repeat-like_dom_sf"/>
</dbReference>
<dbReference type="PROSITE" id="PS50082">
    <property type="entry name" value="WD_REPEATS_2"/>
    <property type="match status" value="4"/>
</dbReference>
<organism evidence="9 10">
    <name type="scientific">Coemansia interrupta</name>
    <dbReference type="NCBI Taxonomy" id="1126814"/>
    <lineage>
        <taxon>Eukaryota</taxon>
        <taxon>Fungi</taxon>
        <taxon>Fungi incertae sedis</taxon>
        <taxon>Zoopagomycota</taxon>
        <taxon>Kickxellomycotina</taxon>
        <taxon>Kickxellomycetes</taxon>
        <taxon>Kickxellales</taxon>
        <taxon>Kickxellaceae</taxon>
        <taxon>Coemansia</taxon>
    </lineage>
</organism>
<evidence type="ECO:0000259" key="8">
    <source>
        <dbReference type="Pfam" id="PF08232"/>
    </source>
</evidence>
<name>A0A9W8H8X9_9FUNG</name>
<dbReference type="InterPro" id="IPR013258">
    <property type="entry name" value="Striatin_N"/>
</dbReference>
<keyword evidence="4" id="KW-0112">Calmodulin-binding</keyword>
<evidence type="ECO:0000256" key="1">
    <source>
        <dbReference type="ARBA" id="ARBA00009616"/>
    </source>
</evidence>
<feature type="region of interest" description="Disordered" evidence="7">
    <location>
        <begin position="229"/>
        <end position="313"/>
    </location>
</feature>
<dbReference type="InterPro" id="IPR020472">
    <property type="entry name" value="WD40_PAC1"/>
</dbReference>
<feature type="domain" description="Striatin N-terminal" evidence="8">
    <location>
        <begin position="30"/>
        <end position="145"/>
    </location>
</feature>
<evidence type="ECO:0000256" key="2">
    <source>
        <dbReference type="ARBA" id="ARBA00022574"/>
    </source>
</evidence>
<dbReference type="InterPro" id="IPR036322">
    <property type="entry name" value="WD40_repeat_dom_sf"/>
</dbReference>
<gene>
    <name evidence="9" type="primary">ADI1_2</name>
    <name evidence="9" type="ORF">GGI15_003869</name>
</gene>
<accession>A0A9W8H8X9</accession>
<dbReference type="PANTHER" id="PTHR15653:SF0">
    <property type="entry name" value="CONNECTOR OF KINASE TO AP-1, ISOFORM E"/>
    <property type="match status" value="1"/>
</dbReference>
<evidence type="ECO:0000256" key="7">
    <source>
        <dbReference type="SAM" id="MobiDB-lite"/>
    </source>
</evidence>
<dbReference type="InterPro" id="IPR051488">
    <property type="entry name" value="WD_repeat_striatin"/>
</dbReference>
<keyword evidence="9" id="KW-0560">Oxidoreductase</keyword>
<feature type="compositionally biased region" description="Pro residues" evidence="7">
    <location>
        <begin position="275"/>
        <end position="289"/>
    </location>
</feature>
<dbReference type="PANTHER" id="PTHR15653">
    <property type="entry name" value="STRIATIN"/>
    <property type="match status" value="1"/>
</dbReference>
<dbReference type="EMBL" id="JANBUM010000297">
    <property type="protein sequence ID" value="KAJ2779466.1"/>
    <property type="molecule type" value="Genomic_DNA"/>
</dbReference>
<dbReference type="InterPro" id="IPR001680">
    <property type="entry name" value="WD40_rpt"/>
</dbReference>
<keyword evidence="2 6" id="KW-0853">WD repeat</keyword>
<keyword evidence="10" id="KW-1185">Reference proteome</keyword>
<feature type="repeat" description="WD" evidence="6">
    <location>
        <begin position="505"/>
        <end position="539"/>
    </location>
</feature>
<dbReference type="Gene3D" id="2.130.10.10">
    <property type="entry name" value="YVTN repeat-like/Quinoprotein amine dehydrogenase"/>
    <property type="match status" value="2"/>
</dbReference>
<evidence type="ECO:0000256" key="6">
    <source>
        <dbReference type="PROSITE-ProRule" id="PRU00221"/>
    </source>
</evidence>
<evidence type="ECO:0000256" key="3">
    <source>
        <dbReference type="ARBA" id="ARBA00022737"/>
    </source>
</evidence>
<sequence>MYSVVDGTYSLGQNQSLGSAAMFDRALGVIKSEWRRFEHERADWDVERIRLKAKLAACEKRIEHLHAQHVASQRQVAILESLMNAKQPAAATDDPKAAAPAVSTLQHLSSDAVSHLVSATSSRNQRSRGLLERCLREIDVLLSPPVQLASPAIIAGIGSPPPPQTAAPLAASPGLPPKSPPLAKALRRKSADAMMALSNGVIETEVASMPQPWQMPASLSRSSAAAVSKALGAGASEPRPIRELSEKRRRRSQSSLQAVEAKQPGIFESQDFVGPLPPLPKPSSAPPVNSPVSNGEDTSNHRPGASEKVDLVQDQQVEAELDEDDDEDEDDSARPTIDVLKVDEVDQGIDVLKVGQPGQTADAAGVDEVSYDGEWQVTKTFVGHLDTVRAVGVRQVDGADDSDGAGTQVLSGSDDGLVILWDVDRSMRRRSRRRGAGNIGPQTIFRGHLAAVTSVAFDASHGYAYSASLDHTVNVWALPAGEHASHRLGAASDDSAEMCFAQRAFVGHMDAVWGLALSVRAGLLASVSADATCRVWSTEPRYASVAQRACLVASDSAAGGTAQRTSLVPTAARFVSDDGSRLAVAYTSGHVGVHDVGGNTSKPLVFGEARGRLARITDIAWEGAAAASTVAVACADGSVHLRAGKLGVAAAAATSVDVVPASTCVVAGASDGVVSLWDWRSPQAAVREVARHGCKGDEGVCAVAAFGSQGITVASAGADGQIVFASPTGSGSGSGSH</sequence>
<dbReference type="PROSITE" id="PS50294">
    <property type="entry name" value="WD_REPEATS_REGION"/>
    <property type="match status" value="1"/>
</dbReference>
<dbReference type="GO" id="GO:0005516">
    <property type="term" value="F:calmodulin binding"/>
    <property type="evidence" value="ECO:0007669"/>
    <property type="project" value="UniProtKB-KW"/>
</dbReference>
<dbReference type="AlphaFoldDB" id="A0A9W8H8X9"/>
<dbReference type="PRINTS" id="PR00320">
    <property type="entry name" value="GPROTEINBRPT"/>
</dbReference>
<dbReference type="Proteomes" id="UP001140172">
    <property type="component" value="Unassembled WGS sequence"/>
</dbReference>
<feature type="compositionally biased region" description="Basic and acidic residues" evidence="7">
    <location>
        <begin position="298"/>
        <end position="311"/>
    </location>
</feature>
<feature type="region of interest" description="Disordered" evidence="7">
    <location>
        <begin position="157"/>
        <end position="177"/>
    </location>
</feature>
<feature type="repeat" description="WD" evidence="6">
    <location>
        <begin position="646"/>
        <end position="687"/>
    </location>
</feature>
<comment type="similarity">
    <text evidence="1">Belongs to the WD repeat striatin family.</text>
</comment>